<accession>A0ABQ6C929</accession>
<feature type="domain" description="BON" evidence="2">
    <location>
        <begin position="80"/>
        <end position="148"/>
    </location>
</feature>
<dbReference type="Pfam" id="PF04972">
    <property type="entry name" value="BON"/>
    <property type="match status" value="1"/>
</dbReference>
<evidence type="ECO:0000313" key="4">
    <source>
        <dbReference type="Proteomes" id="UP001156903"/>
    </source>
</evidence>
<proteinExistence type="predicted"/>
<keyword evidence="1" id="KW-0732">Signal</keyword>
<evidence type="ECO:0000256" key="1">
    <source>
        <dbReference type="SAM" id="SignalP"/>
    </source>
</evidence>
<sequence length="151" mass="15093">MKSTPIQRRITTVLATTAAAFALAACGQASDEMTVGQHVDQAIENTQSAAASVSQDMGGAIDQARQATSDMADTATAAAADATITAQVSAALAADDSLKALQIDVDTKAGHVTMTGPAPDAAARERATVLARAVDGVVAVDNRLVVTQGAG</sequence>
<evidence type="ECO:0000259" key="2">
    <source>
        <dbReference type="PROSITE" id="PS50914"/>
    </source>
</evidence>
<dbReference type="PROSITE" id="PS50914">
    <property type="entry name" value="BON"/>
    <property type="match status" value="1"/>
</dbReference>
<keyword evidence="4" id="KW-1185">Reference proteome</keyword>
<dbReference type="Gene3D" id="3.30.1340.30">
    <property type="match status" value="1"/>
</dbReference>
<feature type="signal peptide" evidence="1">
    <location>
        <begin position="1"/>
        <end position="24"/>
    </location>
</feature>
<dbReference type="EMBL" id="BSPB01000081">
    <property type="protein sequence ID" value="GLS16771.1"/>
    <property type="molecule type" value="Genomic_DNA"/>
</dbReference>
<dbReference type="SMART" id="SM00749">
    <property type="entry name" value="BON"/>
    <property type="match status" value="1"/>
</dbReference>
<organism evidence="3 4">
    <name type="scientific">Hydrogenophaga electricum</name>
    <dbReference type="NCBI Taxonomy" id="1230953"/>
    <lineage>
        <taxon>Bacteria</taxon>
        <taxon>Pseudomonadati</taxon>
        <taxon>Pseudomonadota</taxon>
        <taxon>Betaproteobacteria</taxon>
        <taxon>Burkholderiales</taxon>
        <taxon>Comamonadaceae</taxon>
        <taxon>Hydrogenophaga</taxon>
    </lineage>
</organism>
<evidence type="ECO:0000313" key="3">
    <source>
        <dbReference type="EMBL" id="GLS16771.1"/>
    </source>
</evidence>
<dbReference type="InterPro" id="IPR007055">
    <property type="entry name" value="BON_dom"/>
</dbReference>
<dbReference type="RefSeq" id="WP_284309450.1">
    <property type="nucleotide sequence ID" value="NZ_BSPB01000081.1"/>
</dbReference>
<protein>
    <recommendedName>
        <fullName evidence="2">BON domain-containing protein</fullName>
    </recommendedName>
</protein>
<dbReference type="PANTHER" id="PTHR34606">
    <property type="entry name" value="BON DOMAIN-CONTAINING PROTEIN"/>
    <property type="match status" value="1"/>
</dbReference>
<dbReference type="InterPro" id="IPR051686">
    <property type="entry name" value="Lipoprotein_DolP"/>
</dbReference>
<name>A0ABQ6C929_9BURK</name>
<dbReference type="InterPro" id="IPR014004">
    <property type="entry name" value="Transpt-assoc_nodulatn_dom_bac"/>
</dbReference>
<dbReference type="PROSITE" id="PS51257">
    <property type="entry name" value="PROKAR_LIPOPROTEIN"/>
    <property type="match status" value="1"/>
</dbReference>
<feature type="chain" id="PRO_5045476301" description="BON domain-containing protein" evidence="1">
    <location>
        <begin position="25"/>
        <end position="151"/>
    </location>
</feature>
<dbReference type="PANTHER" id="PTHR34606:SF15">
    <property type="entry name" value="BON DOMAIN-CONTAINING PROTEIN"/>
    <property type="match status" value="1"/>
</dbReference>
<gene>
    <name evidence="3" type="ORF">GCM10007935_42170</name>
</gene>
<dbReference type="Proteomes" id="UP001156903">
    <property type="component" value="Unassembled WGS sequence"/>
</dbReference>
<reference evidence="4" key="1">
    <citation type="journal article" date="2019" name="Int. J. Syst. Evol. Microbiol.">
        <title>The Global Catalogue of Microorganisms (GCM) 10K type strain sequencing project: providing services to taxonomists for standard genome sequencing and annotation.</title>
        <authorList>
            <consortium name="The Broad Institute Genomics Platform"/>
            <consortium name="The Broad Institute Genome Sequencing Center for Infectious Disease"/>
            <person name="Wu L."/>
            <person name="Ma J."/>
        </authorList>
    </citation>
    <scope>NUCLEOTIDE SEQUENCE [LARGE SCALE GENOMIC DNA]</scope>
    <source>
        <strain evidence="4">NBRC 109341</strain>
    </source>
</reference>
<comment type="caution">
    <text evidence="3">The sequence shown here is derived from an EMBL/GenBank/DDBJ whole genome shotgun (WGS) entry which is preliminary data.</text>
</comment>